<keyword evidence="1" id="KW-0677">Repeat</keyword>
<dbReference type="InterPro" id="IPR019734">
    <property type="entry name" value="TPR_rpt"/>
</dbReference>
<feature type="chain" id="PRO_5028341515" evidence="3">
    <location>
        <begin position="25"/>
        <end position="345"/>
    </location>
</feature>
<gene>
    <name evidence="4" type="ORF">HELGO_WM24873</name>
</gene>
<evidence type="ECO:0000256" key="1">
    <source>
        <dbReference type="ARBA" id="ARBA00022737"/>
    </source>
</evidence>
<name>A0A6S6UKW4_9BACT</name>
<dbReference type="PANTHER" id="PTHR44858:SF1">
    <property type="entry name" value="UDP-N-ACETYLGLUCOSAMINE--PEPTIDE N-ACETYLGLUCOSAMINYLTRANSFERASE SPINDLY-RELATED"/>
    <property type="match status" value="1"/>
</dbReference>
<feature type="signal peptide" evidence="3">
    <location>
        <begin position="1"/>
        <end position="24"/>
    </location>
</feature>
<dbReference type="SMART" id="SM00028">
    <property type="entry name" value="TPR"/>
    <property type="match status" value="5"/>
</dbReference>
<dbReference type="Pfam" id="PF13181">
    <property type="entry name" value="TPR_8"/>
    <property type="match status" value="1"/>
</dbReference>
<dbReference type="SUPFAM" id="SSF48452">
    <property type="entry name" value="TPR-like"/>
    <property type="match status" value="2"/>
</dbReference>
<dbReference type="PROSITE" id="PS51257">
    <property type="entry name" value="PROKAR_LIPOPROTEIN"/>
    <property type="match status" value="1"/>
</dbReference>
<keyword evidence="2" id="KW-0802">TPR repeat</keyword>
<dbReference type="Pfam" id="PF13432">
    <property type="entry name" value="TPR_16"/>
    <property type="match status" value="1"/>
</dbReference>
<evidence type="ECO:0000256" key="3">
    <source>
        <dbReference type="SAM" id="SignalP"/>
    </source>
</evidence>
<dbReference type="EMBL" id="CACVAQ010000499">
    <property type="protein sequence ID" value="CAA6829540.1"/>
    <property type="molecule type" value="Genomic_DNA"/>
</dbReference>
<protein>
    <submittedName>
        <fullName evidence="4">TPR repeat-containing protein</fullName>
    </submittedName>
</protein>
<proteinExistence type="predicted"/>
<dbReference type="InterPro" id="IPR011990">
    <property type="entry name" value="TPR-like_helical_dom_sf"/>
</dbReference>
<reference evidence="4" key="1">
    <citation type="submission" date="2020-01" db="EMBL/GenBank/DDBJ databases">
        <authorList>
            <person name="Meier V. D."/>
            <person name="Meier V D."/>
        </authorList>
    </citation>
    <scope>NUCLEOTIDE SEQUENCE</scope>
    <source>
        <strain evidence="4">HLG_WM_MAG_10</strain>
    </source>
</reference>
<dbReference type="AlphaFoldDB" id="A0A6S6UKW4"/>
<evidence type="ECO:0000313" key="4">
    <source>
        <dbReference type="EMBL" id="CAA6829540.1"/>
    </source>
</evidence>
<organism evidence="4">
    <name type="scientific">uncultured Aureispira sp</name>
    <dbReference type="NCBI Taxonomy" id="1331704"/>
    <lineage>
        <taxon>Bacteria</taxon>
        <taxon>Pseudomonadati</taxon>
        <taxon>Bacteroidota</taxon>
        <taxon>Saprospiria</taxon>
        <taxon>Saprospirales</taxon>
        <taxon>Saprospiraceae</taxon>
        <taxon>Aureispira</taxon>
        <taxon>environmental samples</taxon>
    </lineage>
</organism>
<keyword evidence="3" id="KW-0732">Signal</keyword>
<sequence>MTRKVIIAVSLLICWMFLYSCGQTAEKPNALEPEYGKLTGIPAIDALTKDIKANPDNMTLRVARCEAYSREGMLNEAEVEARLIYEKDQTNWKAARLLAWTYLENNKSKPAIKVLEQALEIHTDTIMLLLVHSEMNLLVKHYDKALISSEKVLKLSPLNVEGLFMRGQVLKYMGDTLNAIGNFQTAVEQDADHIDAYMQLGNIFSAQKEKIAVQYYDNALRIDSTSYEALKGKAAFYHQNYTKENGYLEKTKEAYEQLIYHHPQEANGSYDYGLFFMEEEDYEQAAHFMGIATQYDPTFGDAYYYEGLALEKLGQIEAAVLAYKNAVSNQNRFGRGEAALKRLGK</sequence>
<accession>A0A6S6UKW4</accession>
<dbReference type="PANTHER" id="PTHR44858">
    <property type="entry name" value="TETRATRICOPEPTIDE REPEAT PROTEIN 6"/>
    <property type="match status" value="1"/>
</dbReference>
<dbReference type="Gene3D" id="1.25.40.10">
    <property type="entry name" value="Tetratricopeptide repeat domain"/>
    <property type="match status" value="3"/>
</dbReference>
<dbReference type="InterPro" id="IPR050498">
    <property type="entry name" value="Ycf3"/>
</dbReference>
<evidence type="ECO:0000256" key="2">
    <source>
        <dbReference type="ARBA" id="ARBA00022803"/>
    </source>
</evidence>